<keyword evidence="2" id="KW-1185">Reference proteome</keyword>
<organism evidence="1 2">
    <name type="scientific">Candidatus Litorirhabdus singularis</name>
    <dbReference type="NCBI Taxonomy" id="2518993"/>
    <lineage>
        <taxon>Bacteria</taxon>
        <taxon>Pseudomonadati</taxon>
        <taxon>Pseudomonadota</taxon>
        <taxon>Gammaproteobacteria</taxon>
        <taxon>Cellvibrionales</taxon>
        <taxon>Halieaceae</taxon>
        <taxon>Candidatus Litorirhabdus</taxon>
    </lineage>
</organism>
<protein>
    <recommendedName>
        <fullName evidence="3">Gfo/Idh/MocA-like oxidoreductase N-terminal domain-containing protein</fullName>
    </recommendedName>
</protein>
<sequence length="225" mass="25599">MGNWLVCTNIESHEEICSGLQGNIYCEKPFSHQPDYDLTRDITILMNRRYYYWVDLMKDIIDSGKIVKIIVVIPERSVDALITQSIHVIDMLWYLAGPFRPATRIGTSSPSFMLSADSGMPIVINMNYGANENFSMRFYADNGYVYEAKPLEAFSTAEGMEVHEPDDESPLRSYRPIINALTYVPTQLKPGLGEIVDDLLAGASNKLPTLAEHRRIHAWMRDNME</sequence>
<evidence type="ECO:0000313" key="2">
    <source>
        <dbReference type="Proteomes" id="UP001143362"/>
    </source>
</evidence>
<comment type="caution">
    <text evidence="1">The sequence shown here is derived from an EMBL/GenBank/DDBJ whole genome shotgun (WGS) entry which is preliminary data.</text>
</comment>
<dbReference type="Gene3D" id="3.30.360.10">
    <property type="entry name" value="Dihydrodipicolinate Reductase, domain 2"/>
    <property type="match status" value="1"/>
</dbReference>
<dbReference type="Proteomes" id="UP001143362">
    <property type="component" value="Unassembled WGS sequence"/>
</dbReference>
<evidence type="ECO:0000313" key="1">
    <source>
        <dbReference type="EMBL" id="MCX2982112.1"/>
    </source>
</evidence>
<accession>A0ABT3TL86</accession>
<name>A0ABT3TL86_9GAMM</name>
<gene>
    <name evidence="1" type="ORF">EYC98_14720</name>
</gene>
<reference evidence="1" key="1">
    <citation type="submission" date="2019-02" db="EMBL/GenBank/DDBJ databases">
        <authorList>
            <person name="Li S.-H."/>
        </authorList>
    </citation>
    <scope>NUCLEOTIDE SEQUENCE</scope>
    <source>
        <strain evidence="1">IMCC14734</strain>
    </source>
</reference>
<dbReference type="EMBL" id="SHNN01000003">
    <property type="protein sequence ID" value="MCX2982112.1"/>
    <property type="molecule type" value="Genomic_DNA"/>
</dbReference>
<dbReference type="RefSeq" id="WP_279246142.1">
    <property type="nucleotide sequence ID" value="NZ_SHNN01000003.1"/>
</dbReference>
<proteinExistence type="predicted"/>
<evidence type="ECO:0008006" key="3">
    <source>
        <dbReference type="Google" id="ProtNLM"/>
    </source>
</evidence>